<feature type="non-terminal residue" evidence="2">
    <location>
        <position position="1"/>
    </location>
</feature>
<protein>
    <submittedName>
        <fullName evidence="2">Uncharacterized protein</fullName>
    </submittedName>
</protein>
<keyword evidence="3" id="KW-1185">Reference proteome</keyword>
<reference evidence="2 3" key="1">
    <citation type="submission" date="2008-07" db="EMBL/GenBank/DDBJ databases">
        <authorList>
            <person name="El-Sayed N."/>
            <person name="Caler E."/>
            <person name="Inman J."/>
            <person name="Amedeo P."/>
            <person name="Hass B."/>
            <person name="Wortman J."/>
        </authorList>
    </citation>
    <scope>NUCLEOTIDE SEQUENCE [LARGE SCALE GENOMIC DNA]</scope>
    <source>
        <strain evidence="3">ATCC 50983 / TXsc</strain>
    </source>
</reference>
<feature type="non-terminal residue" evidence="2">
    <location>
        <position position="71"/>
    </location>
</feature>
<dbReference type="RefSeq" id="XP_002781009.1">
    <property type="nucleotide sequence ID" value="XM_002780963.1"/>
</dbReference>
<dbReference type="GeneID" id="9059001"/>
<evidence type="ECO:0000313" key="3">
    <source>
        <dbReference type="Proteomes" id="UP000007800"/>
    </source>
</evidence>
<dbReference type="EMBL" id="GG675931">
    <property type="protein sequence ID" value="EER12804.1"/>
    <property type="molecule type" value="Genomic_DNA"/>
</dbReference>
<evidence type="ECO:0000313" key="2">
    <source>
        <dbReference type="EMBL" id="EER12804.1"/>
    </source>
</evidence>
<accession>C5KRW3</accession>
<sequence>SLREILLLILTRSLRRTNLYGGSGNHLVTRLVAPLYACRYDKYLDSNASSKHGMSSSDKIWRCSRADSPTL</sequence>
<feature type="compositionally biased region" description="Polar residues" evidence="1">
    <location>
        <begin position="46"/>
        <end position="58"/>
    </location>
</feature>
<feature type="region of interest" description="Disordered" evidence="1">
    <location>
        <begin position="46"/>
        <end position="71"/>
    </location>
</feature>
<evidence type="ECO:0000256" key="1">
    <source>
        <dbReference type="SAM" id="MobiDB-lite"/>
    </source>
</evidence>
<gene>
    <name evidence="2" type="ORF">Pmar_PMAR018059</name>
</gene>
<dbReference type="Proteomes" id="UP000007800">
    <property type="component" value="Unassembled WGS sequence"/>
</dbReference>
<dbReference type="InParanoid" id="C5KRW3"/>
<name>C5KRW3_PERM5</name>
<proteinExistence type="predicted"/>
<organism evidence="3">
    <name type="scientific">Perkinsus marinus (strain ATCC 50983 / TXsc)</name>
    <dbReference type="NCBI Taxonomy" id="423536"/>
    <lineage>
        <taxon>Eukaryota</taxon>
        <taxon>Sar</taxon>
        <taxon>Alveolata</taxon>
        <taxon>Perkinsozoa</taxon>
        <taxon>Perkinsea</taxon>
        <taxon>Perkinsida</taxon>
        <taxon>Perkinsidae</taxon>
        <taxon>Perkinsus</taxon>
    </lineage>
</organism>
<dbReference type="AlphaFoldDB" id="C5KRW3"/>